<sequence>MTNFTEHKSKLDHAEFDAIIVKRLVSEDFGQPALDYEHYRNKAFNQIESAIKRIRSATSQHDFSTAIAQANAFIDAAQDYEFIDLADKSKWLDEIAAAVRVQTLGDSV</sequence>
<name>A0A3B7LY27_9GAMM</name>
<proteinExistence type="predicted"/>
<dbReference type="EMBL" id="CP032134">
    <property type="protein sequence ID" value="AXY57291.1"/>
    <property type="molecule type" value="Genomic_DNA"/>
</dbReference>
<evidence type="ECO:0000313" key="1">
    <source>
        <dbReference type="EMBL" id="AXY57291.1"/>
    </source>
</evidence>
<evidence type="ECO:0000313" key="2">
    <source>
        <dbReference type="Proteomes" id="UP000263753"/>
    </source>
</evidence>
<dbReference type="Proteomes" id="UP000263753">
    <property type="component" value="Chromosome"/>
</dbReference>
<dbReference type="KEGG" id="achi:CDG60_12365"/>
<reference evidence="2" key="1">
    <citation type="submission" date="2018-09" db="EMBL/GenBank/DDBJ databases">
        <title>The complete genome of Acinetobacter sp. strain WCHAc010005.</title>
        <authorList>
            <person name="Hu Y."/>
            <person name="Long H."/>
            <person name="Feng Y."/>
            <person name="Zong Z."/>
        </authorList>
    </citation>
    <scope>NUCLEOTIDE SEQUENCE [LARGE SCALE GENOMIC DNA]</scope>
    <source>
        <strain evidence="2">WCHAc010005</strain>
    </source>
</reference>
<accession>A0A3B7LY27</accession>
<protein>
    <submittedName>
        <fullName evidence="1">Uncharacterized protein</fullName>
    </submittedName>
</protein>
<organism evidence="1 2">
    <name type="scientific">Acinetobacter chinensis</name>
    <dbReference type="NCBI Taxonomy" id="2004650"/>
    <lineage>
        <taxon>Bacteria</taxon>
        <taxon>Pseudomonadati</taxon>
        <taxon>Pseudomonadota</taxon>
        <taxon>Gammaproteobacteria</taxon>
        <taxon>Moraxellales</taxon>
        <taxon>Moraxellaceae</taxon>
        <taxon>Acinetobacter</taxon>
    </lineage>
</organism>
<dbReference type="RefSeq" id="WP_087511775.1">
    <property type="nucleotide sequence ID" value="NZ_CP032134.1"/>
</dbReference>
<gene>
    <name evidence="1" type="ORF">CDG60_12365</name>
</gene>
<dbReference type="AlphaFoldDB" id="A0A3B7LY27"/>